<dbReference type="Pfam" id="PF16589">
    <property type="entry name" value="BRCT_2"/>
    <property type="match status" value="1"/>
</dbReference>
<dbReference type="CDD" id="cd18432">
    <property type="entry name" value="BRCT_PAXIP1_rpt6_like"/>
    <property type="match status" value="1"/>
</dbReference>
<organism evidence="6">
    <name type="scientific">Sesamum radiatum</name>
    <name type="common">Black benniseed</name>
    <dbReference type="NCBI Taxonomy" id="300843"/>
    <lineage>
        <taxon>Eukaryota</taxon>
        <taxon>Viridiplantae</taxon>
        <taxon>Streptophyta</taxon>
        <taxon>Embryophyta</taxon>
        <taxon>Tracheophyta</taxon>
        <taxon>Spermatophyta</taxon>
        <taxon>Magnoliopsida</taxon>
        <taxon>eudicotyledons</taxon>
        <taxon>Gunneridae</taxon>
        <taxon>Pentapetalae</taxon>
        <taxon>asterids</taxon>
        <taxon>lamiids</taxon>
        <taxon>Lamiales</taxon>
        <taxon>Pedaliaceae</taxon>
        <taxon>Sesamum</taxon>
    </lineage>
</organism>
<dbReference type="Pfam" id="PF16770">
    <property type="entry name" value="RTT107_BRCT_5"/>
    <property type="match status" value="1"/>
</dbReference>
<feature type="region of interest" description="Disordered" evidence="4">
    <location>
        <begin position="796"/>
        <end position="864"/>
    </location>
</feature>
<evidence type="ECO:0000256" key="4">
    <source>
        <dbReference type="SAM" id="MobiDB-lite"/>
    </source>
</evidence>
<proteinExistence type="predicted"/>
<dbReference type="GO" id="GO:0005634">
    <property type="term" value="C:nucleus"/>
    <property type="evidence" value="ECO:0007669"/>
    <property type="project" value="UniProtKB-SubCell"/>
</dbReference>
<accession>A0AAW2QIJ6</accession>
<dbReference type="InterPro" id="IPR036420">
    <property type="entry name" value="BRCT_dom_sf"/>
</dbReference>
<dbReference type="CDD" id="cd17744">
    <property type="entry name" value="BRCT_MDC1_rpt1"/>
    <property type="match status" value="1"/>
</dbReference>
<reference evidence="6" key="2">
    <citation type="journal article" date="2024" name="Plant">
        <title>Genomic evolution and insights into agronomic trait innovations of Sesamum species.</title>
        <authorList>
            <person name="Miao H."/>
            <person name="Wang L."/>
            <person name="Qu L."/>
            <person name="Liu H."/>
            <person name="Sun Y."/>
            <person name="Le M."/>
            <person name="Wang Q."/>
            <person name="Wei S."/>
            <person name="Zheng Y."/>
            <person name="Lin W."/>
            <person name="Duan Y."/>
            <person name="Cao H."/>
            <person name="Xiong S."/>
            <person name="Wang X."/>
            <person name="Wei L."/>
            <person name="Li C."/>
            <person name="Ma Q."/>
            <person name="Ju M."/>
            <person name="Zhao R."/>
            <person name="Li G."/>
            <person name="Mu C."/>
            <person name="Tian Q."/>
            <person name="Mei H."/>
            <person name="Zhang T."/>
            <person name="Gao T."/>
            <person name="Zhang H."/>
        </authorList>
    </citation>
    <scope>NUCLEOTIDE SEQUENCE</scope>
    <source>
        <strain evidence="6">G02</strain>
    </source>
</reference>
<dbReference type="PANTHER" id="PTHR23196:SF1">
    <property type="entry name" value="PAX-INTERACTING PROTEIN 1"/>
    <property type="match status" value="1"/>
</dbReference>
<protein>
    <recommendedName>
        <fullName evidence="5">BRCT domain-containing protein</fullName>
    </recommendedName>
</protein>
<keyword evidence="2" id="KW-0227">DNA damage</keyword>
<feature type="region of interest" description="Disordered" evidence="4">
    <location>
        <begin position="528"/>
        <end position="640"/>
    </location>
</feature>
<evidence type="ECO:0000313" key="6">
    <source>
        <dbReference type="EMBL" id="KAL0367653.1"/>
    </source>
</evidence>
<dbReference type="EMBL" id="JACGWJ010000015">
    <property type="protein sequence ID" value="KAL0367653.1"/>
    <property type="molecule type" value="Genomic_DNA"/>
</dbReference>
<dbReference type="InterPro" id="IPR051579">
    <property type="entry name" value="DDR_Transcriptional_Reg"/>
</dbReference>
<reference evidence="6" key="1">
    <citation type="submission" date="2020-06" db="EMBL/GenBank/DDBJ databases">
        <authorList>
            <person name="Li T."/>
            <person name="Hu X."/>
            <person name="Zhang T."/>
            <person name="Song X."/>
            <person name="Zhang H."/>
            <person name="Dai N."/>
            <person name="Sheng W."/>
            <person name="Hou X."/>
            <person name="Wei L."/>
        </authorList>
    </citation>
    <scope>NUCLEOTIDE SEQUENCE</scope>
    <source>
        <strain evidence="6">G02</strain>
        <tissue evidence="6">Leaf</tissue>
    </source>
</reference>
<keyword evidence="3" id="KW-0539">Nucleus</keyword>
<dbReference type="Gene3D" id="3.40.50.10190">
    <property type="entry name" value="BRCT domain"/>
    <property type="match status" value="2"/>
</dbReference>
<sequence>MGPLEDEGNRSGDYLGTDNLGADLSDMATQQIDSQFSPGGISESDGAGDFLHLMNTVPVDDACLLEDAFETQFVNLAGETQVVDLAGETQVLDDLEFLNEFTAEVGVSKCGGTYETQALCETQVLSHDGPVKIDCSISVGLKSTMDNYLPVQVDNSSGTPSETYSNEEHRSGSFCRGFTSIRAASTRASGLAARARGANRNLCTTTSDKSCLEQQTREQDGSSVVGCMSKSGSENNHECTEDEYDEDSEELRNSIKVGCTAVRKLFEEAEVDQSEAGINQTDDNLNKPDASENCLAGLSYANSQEPGELSQACALEVVDRFLDLNVMEYDEVFGSRVHHAGKSKVVSAAKGSRDLAKSSILKSTDGECGIYDWDDTREDDGGGDFFLKKKQLFFDKESPKKRCLTEPRKPRYPDVRGGKAGGNNGDGKDQKDAKTNLGDSVYSDSGLMMHKLRAKGKSLYCGEEAVNNDLTKDFDEQLKVMPGPQLADNDSNKDVQDIGNIGPDTQIAAEAMETLCFELHLADGSSNGPNKGAIGTAKATRKNRTGNRKLHSEQCRKIPYPASVRVTRQAKQIKRTSIDTSNGSSLSPKRSKKIRKGHETVLGEAEERRNSDVNFLSYHGTESTDQSSEKKSQLEEQLSNAVPVAHRTRKYTELNGSKAAANSFDAAEEITDLISTRVVRKRRTAVKDKNAEMVAKEKIIMVGSTGPNSSNRTCVGTCSAVNIDRTYNLRGKRSQQEKSFEHEANTQYHGRLKRSREVAASTVNPGSSHLNQLHNGSALSSLDTLSGEMLLHQTTVNGSSRNDSAEHDSDRMDAKASLHDAVGTSTSKQHDEKTDDETSAEGAESNGKAAASPRERCGTSSSACVTPGTCTTPTNNVSPICMGDEYHKQSCRKNLSRFSLIREINNLVTASPGPYSGTKDSRKRKDITNIKVLFSQHLDVDVTKQQKRILARLGGAVASSMSDATHFVADEFVRTRNMLEAIAYGKPVVTHLWLESCGQASCLIDEKNYILRDARKEREFGFSLPGSLSRACQHPLLQGQKVLVTPNTKPGKDILANLVKAVHGLLLSYSPLSFLHFLLVMEREMGLLLAVERLGRSVLKDEKLPDDLLILSCEEDYDICVPFLEKGGAVYSSELLLNGIVKQKLEYERKQYEGTEKMKFLDWYLKIGVVSALIGDDKVTVLESEKRAWESTPEAQAIREALNPWRDHDKQTRKSS</sequence>
<feature type="domain" description="BRCT" evidence="5">
    <location>
        <begin position="922"/>
        <end position="1011"/>
    </location>
</feature>
<feature type="compositionally biased region" description="Basic residues" evidence="4">
    <location>
        <begin position="539"/>
        <end position="549"/>
    </location>
</feature>
<feature type="compositionally biased region" description="Polar residues" evidence="4">
    <location>
        <begin position="761"/>
        <end position="774"/>
    </location>
</feature>
<evidence type="ECO:0000256" key="1">
    <source>
        <dbReference type="ARBA" id="ARBA00004123"/>
    </source>
</evidence>
<feature type="region of interest" description="Disordered" evidence="4">
    <location>
        <begin position="399"/>
        <end position="438"/>
    </location>
</feature>
<name>A0AAW2QIJ6_SESRA</name>
<dbReference type="SUPFAM" id="SSF52113">
    <property type="entry name" value="BRCT domain"/>
    <property type="match status" value="1"/>
</dbReference>
<gene>
    <name evidence="6" type="ORF">Sradi_3655400</name>
</gene>
<feature type="region of interest" description="Disordered" evidence="4">
    <location>
        <begin position="222"/>
        <end position="246"/>
    </location>
</feature>
<feature type="compositionally biased region" description="Basic and acidic residues" evidence="4">
    <location>
        <begin position="734"/>
        <end position="744"/>
    </location>
</feature>
<dbReference type="PANTHER" id="PTHR23196">
    <property type="entry name" value="PAX TRANSCRIPTION ACTIVATION DOMAIN INTERACTING PROTEIN"/>
    <property type="match status" value="1"/>
</dbReference>
<dbReference type="GO" id="GO:0006974">
    <property type="term" value="P:DNA damage response"/>
    <property type="evidence" value="ECO:0007669"/>
    <property type="project" value="UniProtKB-KW"/>
</dbReference>
<feature type="compositionally biased region" description="Basic and acidic residues" evidence="4">
    <location>
        <begin position="803"/>
        <end position="818"/>
    </location>
</feature>
<feature type="compositionally biased region" description="Basic and acidic residues" evidence="4">
    <location>
        <begin position="597"/>
        <end position="611"/>
    </location>
</feature>
<evidence type="ECO:0000256" key="2">
    <source>
        <dbReference type="ARBA" id="ARBA00022763"/>
    </source>
</evidence>
<feature type="compositionally biased region" description="Basic and acidic residues" evidence="4">
    <location>
        <begin position="399"/>
        <end position="417"/>
    </location>
</feature>
<dbReference type="AlphaFoldDB" id="A0AAW2QIJ6"/>
<feature type="compositionally biased region" description="Polar residues" evidence="4">
    <location>
        <begin position="578"/>
        <end position="588"/>
    </location>
</feature>
<evidence type="ECO:0000259" key="5">
    <source>
        <dbReference type="PROSITE" id="PS50172"/>
    </source>
</evidence>
<comment type="subcellular location">
    <subcellularLocation>
        <location evidence="1">Nucleus</location>
    </subcellularLocation>
</comment>
<dbReference type="PROSITE" id="PS50172">
    <property type="entry name" value="BRCT"/>
    <property type="match status" value="1"/>
</dbReference>
<comment type="caution">
    <text evidence="6">The sequence shown here is derived from an EMBL/GenBank/DDBJ whole genome shotgun (WGS) entry which is preliminary data.</text>
</comment>
<feature type="region of interest" description="Disordered" evidence="4">
    <location>
        <begin position="732"/>
        <end position="774"/>
    </location>
</feature>
<dbReference type="InterPro" id="IPR001357">
    <property type="entry name" value="BRCT_dom"/>
</dbReference>
<dbReference type="SMART" id="SM00292">
    <property type="entry name" value="BRCT"/>
    <property type="match status" value="1"/>
</dbReference>
<feature type="region of interest" description="Disordered" evidence="4">
    <location>
        <begin position="1"/>
        <end position="20"/>
    </location>
</feature>
<evidence type="ECO:0000256" key="3">
    <source>
        <dbReference type="ARBA" id="ARBA00023242"/>
    </source>
</evidence>